<keyword evidence="1" id="KW-0328">Glycosyltransferase</keyword>
<comment type="caution">
    <text evidence="3">The sequence shown here is derived from an EMBL/GenBank/DDBJ whole genome shotgun (WGS) entry which is preliminary data.</text>
</comment>
<dbReference type="PANTHER" id="PTHR34136">
    <property type="match status" value="1"/>
</dbReference>
<evidence type="ECO:0000313" key="4">
    <source>
        <dbReference type="Proteomes" id="UP001548713"/>
    </source>
</evidence>
<dbReference type="PANTHER" id="PTHR34136:SF1">
    <property type="entry name" value="UDP-N-ACETYL-D-MANNOSAMINURONIC ACID TRANSFERASE"/>
    <property type="match status" value="1"/>
</dbReference>
<evidence type="ECO:0000313" key="3">
    <source>
        <dbReference type="EMBL" id="MET1754017.1"/>
    </source>
</evidence>
<accession>A0ABV2CWN3</accession>
<sequence length="271" mass="30382">MSHMTDFERLSASAQILPERVLVGGLPTVRASRKELAAMMVADCQLARDAGGSWLPKLVFSSNGQGVALAGMDDAFRDVMLEASWIHADGQSVVFASKMTAAPLPERIATTDFFHDAARAAIEGGLSFYIFGGSENQNRNAVERIRVLYPELKIVGRRNGYFDPAENNEICQDIRESGADVLWVGLGKPRQEEWCVRNRDQLRGIGWVKTCGGLYAFLSGEAPRAPDWMQSLGLEWLFRAMRDPKRLLWRYLTTNPYSIYRLIRYTNAKSI</sequence>
<reference evidence="3 4" key="1">
    <citation type="submission" date="2024-07" db="EMBL/GenBank/DDBJ databases">
        <title>Novosphingobium kalidii RD2P27.</title>
        <authorList>
            <person name="Sun J.-Q."/>
        </authorList>
    </citation>
    <scope>NUCLEOTIDE SEQUENCE [LARGE SCALE GENOMIC DNA]</scope>
    <source>
        <strain evidence="3 4">RD2P27</strain>
    </source>
</reference>
<dbReference type="Proteomes" id="UP001548713">
    <property type="component" value="Unassembled WGS sequence"/>
</dbReference>
<evidence type="ECO:0000256" key="2">
    <source>
        <dbReference type="ARBA" id="ARBA00022679"/>
    </source>
</evidence>
<dbReference type="RefSeq" id="WP_353982429.1">
    <property type="nucleotide sequence ID" value="NZ_JBEWLY010000004.1"/>
</dbReference>
<dbReference type="CDD" id="cd06533">
    <property type="entry name" value="Glyco_transf_WecG_TagA"/>
    <property type="match status" value="1"/>
</dbReference>
<organism evidence="3 4">
    <name type="scientific">Novosphingobium kalidii</name>
    <dbReference type="NCBI Taxonomy" id="3230299"/>
    <lineage>
        <taxon>Bacteria</taxon>
        <taxon>Pseudomonadati</taxon>
        <taxon>Pseudomonadota</taxon>
        <taxon>Alphaproteobacteria</taxon>
        <taxon>Sphingomonadales</taxon>
        <taxon>Sphingomonadaceae</taxon>
        <taxon>Novosphingobium</taxon>
    </lineage>
</organism>
<proteinExistence type="predicted"/>
<dbReference type="InterPro" id="IPR004629">
    <property type="entry name" value="WecG_TagA_CpsF"/>
</dbReference>
<evidence type="ECO:0000256" key="1">
    <source>
        <dbReference type="ARBA" id="ARBA00022676"/>
    </source>
</evidence>
<dbReference type="Pfam" id="PF03808">
    <property type="entry name" value="Glyco_tran_WecG"/>
    <property type="match status" value="1"/>
</dbReference>
<keyword evidence="4" id="KW-1185">Reference proteome</keyword>
<name>A0ABV2CWN3_9SPHN</name>
<protein>
    <submittedName>
        <fullName evidence="3">WecB/TagA/CpsF family glycosyltransferase</fullName>
    </submittedName>
</protein>
<dbReference type="EMBL" id="JBEWLY010000004">
    <property type="protein sequence ID" value="MET1754017.1"/>
    <property type="molecule type" value="Genomic_DNA"/>
</dbReference>
<gene>
    <name evidence="3" type="ORF">ABVV53_00850</name>
</gene>
<keyword evidence="2" id="KW-0808">Transferase</keyword>
<dbReference type="NCBIfam" id="TIGR00696">
    <property type="entry name" value="wecG_tagA_cpsF"/>
    <property type="match status" value="1"/>
</dbReference>